<dbReference type="PROSITE" id="PS51819">
    <property type="entry name" value="VOC"/>
    <property type="match status" value="2"/>
</dbReference>
<protein>
    <recommendedName>
        <fullName evidence="1">VOC domain-containing protein</fullName>
    </recommendedName>
</protein>
<dbReference type="Pfam" id="PF00903">
    <property type="entry name" value="Glyoxalase"/>
    <property type="match status" value="2"/>
</dbReference>
<dbReference type="PANTHER" id="PTHR33993">
    <property type="entry name" value="GLYOXALASE-RELATED"/>
    <property type="match status" value="1"/>
</dbReference>
<dbReference type="RefSeq" id="WP_089223141.1">
    <property type="nucleotide sequence ID" value="NZ_FZOF01000003.1"/>
</dbReference>
<dbReference type="AlphaFoldDB" id="A0A239CAG0"/>
<evidence type="ECO:0000313" key="3">
    <source>
        <dbReference type="Proteomes" id="UP000198280"/>
    </source>
</evidence>
<dbReference type="SUPFAM" id="SSF54593">
    <property type="entry name" value="Glyoxalase/Bleomycin resistance protein/Dihydroxybiphenyl dioxygenase"/>
    <property type="match status" value="2"/>
</dbReference>
<reference evidence="2 3" key="1">
    <citation type="submission" date="2017-06" db="EMBL/GenBank/DDBJ databases">
        <authorList>
            <person name="Kim H.J."/>
            <person name="Triplett B.A."/>
        </authorList>
    </citation>
    <scope>NUCLEOTIDE SEQUENCE [LARGE SCALE GENOMIC DNA]</scope>
    <source>
        <strain evidence="2 3">CGMCC 4.1858</strain>
    </source>
</reference>
<accession>A0A239CAG0</accession>
<dbReference type="Proteomes" id="UP000198280">
    <property type="component" value="Unassembled WGS sequence"/>
</dbReference>
<feature type="domain" description="VOC" evidence="1">
    <location>
        <begin position="10"/>
        <end position="123"/>
    </location>
</feature>
<dbReference type="PANTHER" id="PTHR33993:SF14">
    <property type="entry name" value="GB|AAF24581.1"/>
    <property type="match status" value="1"/>
</dbReference>
<keyword evidence="3" id="KW-1185">Reference proteome</keyword>
<feature type="domain" description="VOC" evidence="1">
    <location>
        <begin position="137"/>
        <end position="256"/>
    </location>
</feature>
<dbReference type="InterPro" id="IPR052164">
    <property type="entry name" value="Anthracycline_SecMetBiosynth"/>
</dbReference>
<dbReference type="CDD" id="cd07247">
    <property type="entry name" value="SgaA_N_like"/>
    <property type="match status" value="2"/>
</dbReference>
<proteinExistence type="predicted"/>
<dbReference type="EMBL" id="FZOF01000003">
    <property type="protein sequence ID" value="SNS16949.1"/>
    <property type="molecule type" value="Genomic_DNA"/>
</dbReference>
<evidence type="ECO:0000259" key="1">
    <source>
        <dbReference type="PROSITE" id="PS51819"/>
    </source>
</evidence>
<dbReference type="OrthoDB" id="9793039at2"/>
<name>A0A239CAG0_9ACTN</name>
<organism evidence="2 3">
    <name type="scientific">Actinacidiphila glaucinigra</name>
    <dbReference type="NCBI Taxonomy" id="235986"/>
    <lineage>
        <taxon>Bacteria</taxon>
        <taxon>Bacillati</taxon>
        <taxon>Actinomycetota</taxon>
        <taxon>Actinomycetes</taxon>
        <taxon>Kitasatosporales</taxon>
        <taxon>Streptomycetaceae</taxon>
        <taxon>Actinacidiphila</taxon>
    </lineage>
</organism>
<evidence type="ECO:0000313" key="2">
    <source>
        <dbReference type="EMBL" id="SNS16949.1"/>
    </source>
</evidence>
<dbReference type="InterPro" id="IPR029068">
    <property type="entry name" value="Glyas_Bleomycin-R_OHBP_Dase"/>
</dbReference>
<dbReference type="InterPro" id="IPR004360">
    <property type="entry name" value="Glyas_Fos-R_dOase_dom"/>
</dbReference>
<dbReference type="InterPro" id="IPR037523">
    <property type="entry name" value="VOC_core"/>
</dbReference>
<gene>
    <name evidence="2" type="ORF">SAMN05216252_103447</name>
</gene>
<sequence>MKTTSFVPGTPCWTDLSSPDIEASRAFYGGLFGWDSEAGPPEAGGYTFFSLRGEQVAAVGPVMAEGDRPRWITYMATNDVTDTAKAVEAAGGSVCVPPMAVFDQGSFAQFTDPHGAEFAAWQPGRFGGAGLLDEPGALCWIELNTRDVEGSHAFYRNVFGWTGETHPFAGDSSYTELEVEGTGRKFGGILLMNDAWPQEIPQHWMHYFSVADTDAAAARATELGGSVSVPPFDLEHVGRVAVLDDPHGAYFSVITRPAQGGTG</sequence>
<dbReference type="Gene3D" id="3.10.180.10">
    <property type="entry name" value="2,3-Dihydroxybiphenyl 1,2-Dioxygenase, domain 1"/>
    <property type="match status" value="2"/>
</dbReference>